<dbReference type="EMBL" id="CAJHIN010000002">
    <property type="protein sequence ID" value="CAD6490218.1"/>
    <property type="molecule type" value="Genomic_DNA"/>
</dbReference>
<protein>
    <submittedName>
        <fullName evidence="2">Uncharacterized protein</fullName>
    </submittedName>
</protein>
<evidence type="ECO:0000313" key="3">
    <source>
        <dbReference type="EMBL" id="CAD6492532.1"/>
    </source>
</evidence>
<dbReference type="EMBL" id="CAJHIP010000001">
    <property type="protein sequence ID" value="CAD6490731.1"/>
    <property type="molecule type" value="Genomic_DNA"/>
</dbReference>
<accession>A0A811T2X0</accession>
<sequence length="331" mass="38939">MNIKDREEKIADIIREYSKGGGDPNWINNEENGDNVFKRSFTAIQDYTADSDLALWYLSFSQSFGRSMGPMLRKMAEMCTSGEKELITLEKDFPQGCPYSKRKEEVIKSILGIKFNKYESNKEIIKEIKKRYRSEKFYHEGEWCRQEAFEKCEYRNECPVNEWKKLINEFKLPNRKEPRVFFYYDTLCLLNNAEISSFNELFSKINALTENKTRRTIIIRSLLEQIRGISTKARMFLQVKNLSGDIDLDDFELIFVDVHVVRVAERMDFPFYENDLVEAIRKFGKDYNLTARQIDVALWEMGFVCTANGCLHGVDEKKCIFHDVCSYEGKQ</sequence>
<proteinExistence type="predicted"/>
<evidence type="ECO:0000313" key="2">
    <source>
        <dbReference type="EMBL" id="CAD6490731.1"/>
    </source>
</evidence>
<dbReference type="AlphaFoldDB" id="A0A811T2X0"/>
<reference evidence="2" key="1">
    <citation type="submission" date="2020-10" db="EMBL/GenBank/DDBJ databases">
        <authorList>
            <person name="Hahn C.J."/>
            <person name="Laso-Perez R."/>
            <person name="Vulcano F."/>
            <person name="Vaziourakis K.-M."/>
            <person name="Stokke R."/>
            <person name="Steen I.H."/>
            <person name="Teske A."/>
            <person name="Boetius A."/>
            <person name="Liebeke M."/>
            <person name="Amann R."/>
            <person name="Knittel K."/>
        </authorList>
    </citation>
    <scope>NUCLEOTIDE SEQUENCE</scope>
    <source>
        <strain evidence="3">Gfbio:e3339647-f889-4370-9287-4fb5cb688e4c:AG392D22_GoMArc1</strain>
        <strain evidence="1">Gfbio:e3339647-f889-4370-9287-4fb5cb688e4c:AG392E03_GoMArc1</strain>
        <strain evidence="2">Gfbio:e3339647-f889-4370-9287-4fb5cb688e4c:AG394J04_GoMArc1</strain>
    </source>
</reference>
<dbReference type="GO" id="GO:0003824">
    <property type="term" value="F:catalytic activity"/>
    <property type="evidence" value="ECO:0007669"/>
    <property type="project" value="InterPro"/>
</dbReference>
<dbReference type="GO" id="GO:0006281">
    <property type="term" value="P:DNA repair"/>
    <property type="evidence" value="ECO:0007669"/>
    <property type="project" value="InterPro"/>
</dbReference>
<gene>
    <name evidence="3" type="ORF">EMLJLAPB_00313</name>
    <name evidence="2" type="ORF">FFODKBPE_00009</name>
    <name evidence="1" type="ORF">KFBDDELM_00096</name>
</gene>
<dbReference type="Proteomes" id="UP000603056">
    <property type="component" value="Unassembled WGS sequence"/>
</dbReference>
<name>A0A811T2X0_9EURY</name>
<organism evidence="2 4">
    <name type="scientific">Candidatus Argoarchaeum ethanivorans</name>
    <dbReference type="NCBI Taxonomy" id="2608793"/>
    <lineage>
        <taxon>Archaea</taxon>
        <taxon>Methanobacteriati</taxon>
        <taxon>Methanobacteriota</taxon>
        <taxon>Stenosarchaea group</taxon>
        <taxon>Methanomicrobia</taxon>
        <taxon>Methanosarcinales</taxon>
        <taxon>Methanosarcinales incertae sedis</taxon>
        <taxon>GOM Arc I cluster</taxon>
        <taxon>Candidatus Argoarchaeum</taxon>
    </lineage>
</organism>
<evidence type="ECO:0000313" key="1">
    <source>
        <dbReference type="EMBL" id="CAD6490218.1"/>
    </source>
</evidence>
<dbReference type="Proteomes" id="UP000634805">
    <property type="component" value="Unassembled WGS sequence"/>
</dbReference>
<dbReference type="InterPro" id="IPR011257">
    <property type="entry name" value="DNA_glycosylase"/>
</dbReference>
<dbReference type="Proteomes" id="UP000606624">
    <property type="component" value="Unassembled WGS sequence"/>
</dbReference>
<dbReference type="SUPFAM" id="SSF48150">
    <property type="entry name" value="DNA-glycosylase"/>
    <property type="match status" value="1"/>
</dbReference>
<comment type="caution">
    <text evidence="2">The sequence shown here is derived from an EMBL/GenBank/DDBJ whole genome shotgun (WGS) entry which is preliminary data.</text>
</comment>
<dbReference type="EMBL" id="CAJHIS010000005">
    <property type="protein sequence ID" value="CAD6492532.1"/>
    <property type="molecule type" value="Genomic_DNA"/>
</dbReference>
<evidence type="ECO:0000313" key="4">
    <source>
        <dbReference type="Proteomes" id="UP000603056"/>
    </source>
</evidence>